<gene>
    <name evidence="6" type="ORF">LCGC14_0303330</name>
</gene>
<keyword evidence="4" id="KW-0862">Zinc</keyword>
<accession>A0A0F9U6W3</accession>
<dbReference type="GO" id="GO:0006508">
    <property type="term" value="P:proteolysis"/>
    <property type="evidence" value="ECO:0007669"/>
    <property type="project" value="UniProtKB-KW"/>
</dbReference>
<proteinExistence type="predicted"/>
<feature type="domain" description="Peptidase metallopeptidase" evidence="5">
    <location>
        <begin position="30"/>
        <end position="204"/>
    </location>
</feature>
<evidence type="ECO:0000256" key="3">
    <source>
        <dbReference type="ARBA" id="ARBA00022801"/>
    </source>
</evidence>
<dbReference type="AlphaFoldDB" id="A0A0F9U6W3"/>
<keyword evidence="1" id="KW-0645">Protease</keyword>
<dbReference type="Gene3D" id="3.40.390.10">
    <property type="entry name" value="Collagenase (Catalytic Domain)"/>
    <property type="match status" value="1"/>
</dbReference>
<reference evidence="6" key="1">
    <citation type="journal article" date="2015" name="Nature">
        <title>Complex archaea that bridge the gap between prokaryotes and eukaryotes.</title>
        <authorList>
            <person name="Spang A."/>
            <person name="Saw J.H."/>
            <person name="Jorgensen S.L."/>
            <person name="Zaremba-Niedzwiedzka K."/>
            <person name="Martijn J."/>
            <person name="Lind A.E."/>
            <person name="van Eijk R."/>
            <person name="Schleper C."/>
            <person name="Guy L."/>
            <person name="Ettema T.J."/>
        </authorList>
    </citation>
    <scope>NUCLEOTIDE SEQUENCE</scope>
</reference>
<evidence type="ECO:0000256" key="2">
    <source>
        <dbReference type="ARBA" id="ARBA00022723"/>
    </source>
</evidence>
<dbReference type="GO" id="GO:0004222">
    <property type="term" value="F:metalloendopeptidase activity"/>
    <property type="evidence" value="ECO:0007669"/>
    <property type="project" value="InterPro"/>
</dbReference>
<dbReference type="InterPro" id="IPR001818">
    <property type="entry name" value="Pept_M10_metallopeptidase"/>
</dbReference>
<dbReference type="PRINTS" id="PR00138">
    <property type="entry name" value="MATRIXIN"/>
</dbReference>
<keyword evidence="3" id="KW-0378">Hydrolase</keyword>
<evidence type="ECO:0000256" key="4">
    <source>
        <dbReference type="ARBA" id="ARBA00022833"/>
    </source>
</evidence>
<sequence>MLLLILSGIQINSLSNESNDCESSDEYEFIIGKWHTFPIEYEYNYAVPPMIKHAMDRAIQTYDDLFSFDLFIESSTPKLVIEFGKLSPLELGHALIYINDANISSDMGVTTTDPAYVTGQIVNATVTFGTRVNYQEVDFSCDLIQAGAESIIDVKSVAIHELGHVLGLWHVKNLYSTMHSVYRGPFQQTLSDGEVLGLHLLYTDFCIY</sequence>
<name>A0A0F9U6W3_9ZZZZ</name>
<dbReference type="GO" id="GO:0008270">
    <property type="term" value="F:zinc ion binding"/>
    <property type="evidence" value="ECO:0007669"/>
    <property type="project" value="InterPro"/>
</dbReference>
<evidence type="ECO:0000313" key="6">
    <source>
        <dbReference type="EMBL" id="KKN83067.1"/>
    </source>
</evidence>
<dbReference type="InterPro" id="IPR006026">
    <property type="entry name" value="Peptidase_Metallo"/>
</dbReference>
<organism evidence="6">
    <name type="scientific">marine sediment metagenome</name>
    <dbReference type="NCBI Taxonomy" id="412755"/>
    <lineage>
        <taxon>unclassified sequences</taxon>
        <taxon>metagenomes</taxon>
        <taxon>ecological metagenomes</taxon>
    </lineage>
</organism>
<protein>
    <recommendedName>
        <fullName evidence="5">Peptidase metallopeptidase domain-containing protein</fullName>
    </recommendedName>
</protein>
<dbReference type="SUPFAM" id="SSF55486">
    <property type="entry name" value="Metalloproteases ('zincins'), catalytic domain"/>
    <property type="match status" value="1"/>
</dbReference>
<dbReference type="GO" id="GO:0031012">
    <property type="term" value="C:extracellular matrix"/>
    <property type="evidence" value="ECO:0007669"/>
    <property type="project" value="InterPro"/>
</dbReference>
<dbReference type="Pfam" id="PF00413">
    <property type="entry name" value="Peptidase_M10"/>
    <property type="match status" value="1"/>
</dbReference>
<comment type="caution">
    <text evidence="6">The sequence shown here is derived from an EMBL/GenBank/DDBJ whole genome shotgun (WGS) entry which is preliminary data.</text>
</comment>
<evidence type="ECO:0000256" key="1">
    <source>
        <dbReference type="ARBA" id="ARBA00022670"/>
    </source>
</evidence>
<keyword evidence="2" id="KW-0479">Metal-binding</keyword>
<dbReference type="InterPro" id="IPR024079">
    <property type="entry name" value="MetalloPept_cat_dom_sf"/>
</dbReference>
<evidence type="ECO:0000259" key="5">
    <source>
        <dbReference type="SMART" id="SM00235"/>
    </source>
</evidence>
<dbReference type="EMBL" id="LAZR01000191">
    <property type="protein sequence ID" value="KKN83067.1"/>
    <property type="molecule type" value="Genomic_DNA"/>
</dbReference>
<dbReference type="InterPro" id="IPR021190">
    <property type="entry name" value="Pept_M10A"/>
</dbReference>
<dbReference type="SMART" id="SM00235">
    <property type="entry name" value="ZnMc"/>
    <property type="match status" value="1"/>
</dbReference>